<accession>A0A284VP44</accession>
<dbReference type="InterPro" id="IPR014756">
    <property type="entry name" value="Ig_E-set"/>
</dbReference>
<dbReference type="InterPro" id="IPR036280">
    <property type="entry name" value="Multihaem_cyt_sf"/>
</dbReference>
<dbReference type="Gene3D" id="2.60.40.10">
    <property type="entry name" value="Immunoglobulins"/>
    <property type="match status" value="1"/>
</dbReference>
<dbReference type="EMBL" id="FZMP01000133">
    <property type="protein sequence ID" value="SNQ60989.1"/>
    <property type="molecule type" value="Genomic_DNA"/>
</dbReference>
<evidence type="ECO:0000259" key="1">
    <source>
        <dbReference type="Pfam" id="PF01833"/>
    </source>
</evidence>
<gene>
    <name evidence="2" type="ORF">MNV_2180002</name>
</gene>
<sequence length="372" mass="39337">MFIANYDDGHYVPDYGASLVTPTTHYKVYNATSGRYWGGCFACHQDTTVTDPDLFDSYDTHHTATNGQGTGALDHQGDRTPGVTCNWCHTTYWNTTTNSERPIGYPDELKFEIRNNTLLSVGDAINGTGCEKCHDVGTIHNIQKDYGSGTAGKGHIETNWDCNGCHAYWDAGESGFENVIVPSVYSITTDPAKLTTGAGFTITVTGSGFLSGTTTNPIQASVEIDGVSYSGTVTDTTIVATIPGLTEGVHTVKVKKTGDYDWQTKYSGELSIVVVDPVDATSATLVKTGHGLDTVYTITVSGSGFGDQPPAEFTELGVTVATSVRGQPVTYTLAVSSWSDAQIVGTVTSAVVGDPVTVNALFGSDTVTLTQG</sequence>
<name>A0A284VP44_9EURY</name>
<evidence type="ECO:0000313" key="2">
    <source>
        <dbReference type="EMBL" id="SNQ60989.1"/>
    </source>
</evidence>
<dbReference type="InterPro" id="IPR013783">
    <property type="entry name" value="Ig-like_fold"/>
</dbReference>
<keyword evidence="3" id="KW-1185">Reference proteome</keyword>
<dbReference type="AlphaFoldDB" id="A0A284VP44"/>
<dbReference type="Pfam" id="PF01833">
    <property type="entry name" value="TIG"/>
    <property type="match status" value="1"/>
</dbReference>
<feature type="domain" description="IPT/TIG" evidence="1">
    <location>
        <begin position="182"/>
        <end position="260"/>
    </location>
</feature>
<dbReference type="Gene3D" id="1.10.1130.10">
    <property type="entry name" value="Flavocytochrome C3, Chain A"/>
    <property type="match status" value="1"/>
</dbReference>
<dbReference type="OrthoDB" id="151208at2157"/>
<proteinExistence type="predicted"/>
<organism evidence="2 3">
    <name type="scientific">Candidatus Methanoperedens nitratireducens</name>
    <dbReference type="NCBI Taxonomy" id="1392998"/>
    <lineage>
        <taxon>Archaea</taxon>
        <taxon>Methanobacteriati</taxon>
        <taxon>Methanobacteriota</taxon>
        <taxon>Stenosarchaea group</taxon>
        <taxon>Methanomicrobia</taxon>
        <taxon>Methanosarcinales</taxon>
        <taxon>ANME-2 cluster</taxon>
        <taxon>Candidatus Methanoperedentaceae</taxon>
        <taxon>Candidatus Methanoperedens</taxon>
    </lineage>
</organism>
<dbReference type="Proteomes" id="UP000218615">
    <property type="component" value="Unassembled WGS sequence"/>
</dbReference>
<protein>
    <submittedName>
        <fullName evidence="2">Putative Cytochrome c</fullName>
    </submittedName>
</protein>
<evidence type="ECO:0000313" key="3">
    <source>
        <dbReference type="Proteomes" id="UP000218615"/>
    </source>
</evidence>
<dbReference type="SUPFAM" id="SSF48695">
    <property type="entry name" value="Multiheme cytochromes"/>
    <property type="match status" value="2"/>
</dbReference>
<dbReference type="InterPro" id="IPR002909">
    <property type="entry name" value="IPT_dom"/>
</dbReference>
<reference evidence="3" key="1">
    <citation type="submission" date="2017-06" db="EMBL/GenBank/DDBJ databases">
        <authorList>
            <person name="Cremers G."/>
        </authorList>
    </citation>
    <scope>NUCLEOTIDE SEQUENCE [LARGE SCALE GENOMIC DNA]</scope>
</reference>
<dbReference type="SUPFAM" id="SSF81296">
    <property type="entry name" value="E set domains"/>
    <property type="match status" value="1"/>
</dbReference>
<dbReference type="RefSeq" id="WP_179293917.1">
    <property type="nucleotide sequence ID" value="NZ_FZMP01000133.1"/>
</dbReference>